<comment type="caution">
    <text evidence="4">The sequence shown here is derived from an EMBL/GenBank/DDBJ whole genome shotgun (WGS) entry which is preliminary data.</text>
</comment>
<accession>A0A2S8GDJ5</accession>
<dbReference type="Proteomes" id="UP000237819">
    <property type="component" value="Unassembled WGS sequence"/>
</dbReference>
<evidence type="ECO:0000313" key="4">
    <source>
        <dbReference type="EMBL" id="PQO42493.1"/>
    </source>
</evidence>
<evidence type="ECO:0008006" key="6">
    <source>
        <dbReference type="Google" id="ProtNLM"/>
    </source>
</evidence>
<keyword evidence="3" id="KW-0732">Signal</keyword>
<evidence type="ECO:0000256" key="3">
    <source>
        <dbReference type="SAM" id="SignalP"/>
    </source>
</evidence>
<evidence type="ECO:0000256" key="2">
    <source>
        <dbReference type="SAM" id="MobiDB-lite"/>
    </source>
</evidence>
<feature type="region of interest" description="Disordered" evidence="2">
    <location>
        <begin position="213"/>
        <end position="253"/>
    </location>
</feature>
<protein>
    <recommendedName>
        <fullName evidence="6">Periplasmic heavy metal sensor</fullName>
    </recommendedName>
</protein>
<evidence type="ECO:0000313" key="5">
    <source>
        <dbReference type="Proteomes" id="UP000237819"/>
    </source>
</evidence>
<dbReference type="OrthoDB" id="284538at2"/>
<organism evidence="4 5">
    <name type="scientific">Blastopirellula marina</name>
    <dbReference type="NCBI Taxonomy" id="124"/>
    <lineage>
        <taxon>Bacteria</taxon>
        <taxon>Pseudomonadati</taxon>
        <taxon>Planctomycetota</taxon>
        <taxon>Planctomycetia</taxon>
        <taxon>Pirellulales</taxon>
        <taxon>Pirellulaceae</taxon>
        <taxon>Blastopirellula</taxon>
    </lineage>
</organism>
<feature type="signal peptide" evidence="3">
    <location>
        <begin position="1"/>
        <end position="22"/>
    </location>
</feature>
<dbReference type="AlphaFoldDB" id="A0A2S8GDJ5"/>
<gene>
    <name evidence="4" type="ORF">C5Y93_29650</name>
</gene>
<dbReference type="EMBL" id="PUHZ01000025">
    <property type="protein sequence ID" value="PQO42493.1"/>
    <property type="molecule type" value="Genomic_DNA"/>
</dbReference>
<reference evidence="4 5" key="1">
    <citation type="submission" date="2018-02" db="EMBL/GenBank/DDBJ databases">
        <title>Comparative genomes isolates from brazilian mangrove.</title>
        <authorList>
            <person name="Araujo J.E."/>
            <person name="Taketani R.G."/>
            <person name="Silva M.C.P."/>
            <person name="Loureco M.V."/>
            <person name="Andreote F.D."/>
        </authorList>
    </citation>
    <scope>NUCLEOTIDE SEQUENCE [LARGE SCALE GENOMIC DNA]</scope>
    <source>
        <strain evidence="4 5">Nap-Phe MGV</strain>
    </source>
</reference>
<feature type="chain" id="PRO_5015399163" description="Periplasmic heavy metal sensor" evidence="3">
    <location>
        <begin position="23"/>
        <end position="253"/>
    </location>
</feature>
<keyword evidence="1" id="KW-0175">Coiled coil</keyword>
<dbReference type="RefSeq" id="WP_105339070.1">
    <property type="nucleotide sequence ID" value="NZ_PUHZ01000025.1"/>
</dbReference>
<feature type="compositionally biased region" description="Gly residues" evidence="2">
    <location>
        <begin position="222"/>
        <end position="232"/>
    </location>
</feature>
<sequence length="253" mass="27177">MKIVVALVCAGALILASSSAMAQGPGGGRGFGGPGGGRGFGGGFGGFGGDLFSLLNNESVKKEIELVPSQSEDIDELNAEMRQEMQGAFRGMGRGATAEDREEAMEKLQEVRESSEKKLARILMPKQLTRVKQIQVQQQMRGPGGLNLTGGNIAEELGLTESQIEELRAKAEKQQEELRAKMAQLRQEADNELIKMLTPEQQATWKKMVGEPFEMEMERGGFPSGPGGQRGTRGGDRGQRGPRGSRGGNNDDI</sequence>
<evidence type="ECO:0000256" key="1">
    <source>
        <dbReference type="SAM" id="Coils"/>
    </source>
</evidence>
<name>A0A2S8GDJ5_9BACT</name>
<feature type="coiled-coil region" evidence="1">
    <location>
        <begin position="157"/>
        <end position="195"/>
    </location>
</feature>
<proteinExistence type="predicted"/>